<dbReference type="Pfam" id="PF02525">
    <property type="entry name" value="Flavodoxin_2"/>
    <property type="match status" value="1"/>
</dbReference>
<keyword evidence="4" id="KW-1185">Reference proteome</keyword>
<dbReference type="AlphaFoldDB" id="A0A7X0H898"/>
<gene>
    <name evidence="3" type="ORF">HNQ40_002926</name>
</gene>
<dbReference type="Gene3D" id="3.40.50.360">
    <property type="match status" value="1"/>
</dbReference>
<name>A0A7X0H898_9BACT</name>
<dbReference type="InterPro" id="IPR029039">
    <property type="entry name" value="Flavoprotein-like_sf"/>
</dbReference>
<dbReference type="SUPFAM" id="SSF52218">
    <property type="entry name" value="Flavoproteins"/>
    <property type="match status" value="1"/>
</dbReference>
<evidence type="ECO:0000259" key="2">
    <source>
        <dbReference type="Pfam" id="PF02525"/>
    </source>
</evidence>
<dbReference type="InterPro" id="IPR003680">
    <property type="entry name" value="Flavodoxin_fold"/>
</dbReference>
<dbReference type="EMBL" id="JACHGY010000001">
    <property type="protein sequence ID" value="MBB6431120.1"/>
    <property type="molecule type" value="Genomic_DNA"/>
</dbReference>
<dbReference type="RefSeq" id="WP_184678613.1">
    <property type="nucleotide sequence ID" value="NZ_JACHGY010000001.1"/>
</dbReference>
<sequence length="202" mass="22982">MARILINFAHPMKSRSTINRALLSVIQDLDQVTVNDLYDHYPDFMIDVEREQRLCEEHDVIIFQHPFYWYSTPSIVKEWLDLVLQHGWAYGSTGDALSGKLFLQAMSAGGDASTYTKDGYNGFTFAELTSPMRATANLCKMTWLPPFVVAGVHRGLPKEQVQAHANDYHRVVTALRDDRLDLEHVLRSETLNSDLNQAIKGQ</sequence>
<dbReference type="GO" id="GO:0010181">
    <property type="term" value="F:FMN binding"/>
    <property type="evidence" value="ECO:0007669"/>
    <property type="project" value="TreeGrafter"/>
</dbReference>
<reference evidence="3 4" key="1">
    <citation type="submission" date="2020-08" db="EMBL/GenBank/DDBJ databases">
        <title>Genomic Encyclopedia of Type Strains, Phase IV (KMG-IV): sequencing the most valuable type-strain genomes for metagenomic binning, comparative biology and taxonomic classification.</title>
        <authorList>
            <person name="Goeker M."/>
        </authorList>
    </citation>
    <scope>NUCLEOTIDE SEQUENCE [LARGE SCALE GENOMIC DNA]</scope>
    <source>
        <strain evidence="3 4">DSM 103725</strain>
    </source>
</reference>
<evidence type="ECO:0000313" key="4">
    <source>
        <dbReference type="Proteomes" id="UP000541810"/>
    </source>
</evidence>
<evidence type="ECO:0000313" key="3">
    <source>
        <dbReference type="EMBL" id="MBB6431120.1"/>
    </source>
</evidence>
<dbReference type="InterPro" id="IPR046980">
    <property type="entry name" value="KefG/KefF"/>
</dbReference>
<comment type="caution">
    <text evidence="3">The sequence shown here is derived from an EMBL/GenBank/DDBJ whole genome shotgun (WGS) entry which is preliminary data.</text>
</comment>
<dbReference type="GO" id="GO:0003955">
    <property type="term" value="F:NAD(P)H dehydrogenase (quinone) activity"/>
    <property type="evidence" value="ECO:0007669"/>
    <property type="project" value="TreeGrafter"/>
</dbReference>
<proteinExistence type="predicted"/>
<evidence type="ECO:0000256" key="1">
    <source>
        <dbReference type="ARBA" id="ARBA00023002"/>
    </source>
</evidence>
<feature type="domain" description="Flavodoxin-like fold" evidence="2">
    <location>
        <begin position="3"/>
        <end position="170"/>
    </location>
</feature>
<keyword evidence="1" id="KW-0560">Oxidoreductase</keyword>
<accession>A0A7X0H898</accession>
<protein>
    <submittedName>
        <fullName evidence="3">Glutathione-regulated potassium-efflux system ancillary protein KefG</fullName>
    </submittedName>
</protein>
<organism evidence="3 4">
    <name type="scientific">Algisphaera agarilytica</name>
    <dbReference type="NCBI Taxonomy" id="1385975"/>
    <lineage>
        <taxon>Bacteria</taxon>
        <taxon>Pseudomonadati</taxon>
        <taxon>Planctomycetota</taxon>
        <taxon>Phycisphaerae</taxon>
        <taxon>Phycisphaerales</taxon>
        <taxon>Phycisphaeraceae</taxon>
        <taxon>Algisphaera</taxon>
    </lineage>
</organism>
<dbReference type="PANTHER" id="PTHR47307:SF1">
    <property type="entry name" value="GLUTATHIONE-REGULATED POTASSIUM-EFFLUX SYSTEM ANCILLARY PROTEIN KEFG"/>
    <property type="match status" value="1"/>
</dbReference>
<dbReference type="PANTHER" id="PTHR47307">
    <property type="entry name" value="GLUTATHIONE-REGULATED POTASSIUM-EFFLUX SYSTEM ANCILLARY PROTEIN KEFG"/>
    <property type="match status" value="1"/>
</dbReference>
<dbReference type="Proteomes" id="UP000541810">
    <property type="component" value="Unassembled WGS sequence"/>
</dbReference>
<dbReference type="GO" id="GO:0009055">
    <property type="term" value="F:electron transfer activity"/>
    <property type="evidence" value="ECO:0007669"/>
    <property type="project" value="TreeGrafter"/>
</dbReference>